<evidence type="ECO:0000259" key="25">
    <source>
        <dbReference type="PROSITE" id="PS50025"/>
    </source>
</evidence>
<dbReference type="InterPro" id="IPR003599">
    <property type="entry name" value="Ig_sub"/>
</dbReference>
<evidence type="ECO:0000256" key="20">
    <source>
        <dbReference type="PROSITE-ProRule" id="PRU00076"/>
    </source>
</evidence>
<dbReference type="PROSITE" id="PS50026">
    <property type="entry name" value="EGF_3"/>
    <property type="match status" value="3"/>
</dbReference>
<dbReference type="FunFam" id="3.40.800.10:FF:000002">
    <property type="entry name" value="Agmatinase"/>
    <property type="match status" value="1"/>
</dbReference>
<evidence type="ECO:0000256" key="8">
    <source>
        <dbReference type="ARBA" id="ARBA00022536"/>
    </source>
</evidence>
<keyword evidence="15 20" id="KW-1015">Disulfide bond</keyword>
<dbReference type="InterPro" id="IPR013098">
    <property type="entry name" value="Ig_I-set"/>
</dbReference>
<feature type="region of interest" description="Disordered" evidence="23">
    <location>
        <begin position="1819"/>
        <end position="1858"/>
    </location>
</feature>
<dbReference type="SMART" id="SM00180">
    <property type="entry name" value="EGF_Lam"/>
    <property type="match status" value="7"/>
</dbReference>
<dbReference type="PROSITE" id="PS50835">
    <property type="entry name" value="IG_LIKE"/>
    <property type="match status" value="13"/>
</dbReference>
<feature type="domain" description="SEA" evidence="24">
    <location>
        <begin position="443"/>
        <end position="558"/>
    </location>
</feature>
<dbReference type="GO" id="GO:0030154">
    <property type="term" value="P:cell differentiation"/>
    <property type="evidence" value="ECO:0007669"/>
    <property type="project" value="UniProtKB-ARBA"/>
</dbReference>
<keyword evidence="14" id="KW-0472">Membrane</keyword>
<dbReference type="SMART" id="SM00409">
    <property type="entry name" value="IG"/>
    <property type="match status" value="13"/>
</dbReference>
<dbReference type="GO" id="GO:0005604">
    <property type="term" value="C:basement membrane"/>
    <property type="evidence" value="ECO:0007669"/>
    <property type="project" value="UniProtKB-SubCell"/>
</dbReference>
<feature type="disulfide bond" evidence="21">
    <location>
        <begin position="691"/>
        <end position="709"/>
    </location>
</feature>
<dbReference type="GO" id="GO:0047971">
    <property type="term" value="F:guanidinobutyrase activity"/>
    <property type="evidence" value="ECO:0007669"/>
    <property type="project" value="UniProtKB-ARBA"/>
</dbReference>
<dbReference type="PROSITE" id="PS01053">
    <property type="entry name" value="ARGINASE_1"/>
    <property type="match status" value="1"/>
</dbReference>
<dbReference type="FunFam" id="4.10.400.10:FF:000058">
    <property type="entry name" value="Basement membrane-specific heparan sulfate proteoglycan core protein"/>
    <property type="match status" value="1"/>
</dbReference>
<dbReference type="InterPro" id="IPR036179">
    <property type="entry name" value="Ig-like_dom_sf"/>
</dbReference>
<dbReference type="InterPro" id="IPR020855">
    <property type="entry name" value="Ureohydrolase_Mn_BS"/>
</dbReference>
<dbReference type="PANTHER" id="PTHR12231:SF267">
    <property type="entry name" value="BASEMENT MEMBRANE-SPECIFIC HEPARAN SULFATE PROTEOGLYCAN CORE PROTEIN"/>
    <property type="match status" value="1"/>
</dbReference>
<comment type="caution">
    <text evidence="20">Lacks conserved residue(s) required for the propagation of feature annotation.</text>
</comment>
<evidence type="ECO:0000256" key="9">
    <source>
        <dbReference type="ARBA" id="ARBA00022723"/>
    </source>
</evidence>
<keyword evidence="17" id="KW-0464">Manganese</keyword>
<dbReference type="PROSITE" id="PS00022">
    <property type="entry name" value="EGF_1"/>
    <property type="match status" value="2"/>
</dbReference>
<dbReference type="InterPro" id="IPR051170">
    <property type="entry name" value="Neural/epithelial_adhesion"/>
</dbReference>
<dbReference type="PROSITE" id="PS50025">
    <property type="entry name" value="LAM_G_DOMAIN"/>
    <property type="match status" value="2"/>
</dbReference>
<keyword evidence="31" id="KW-1185">Reference proteome</keyword>
<dbReference type="FunFam" id="2.60.40.10:FF:000644">
    <property type="entry name" value="Basement membrane-specific heparan sulfate proteoglycan core protein"/>
    <property type="match status" value="1"/>
</dbReference>
<keyword evidence="6" id="KW-0964">Secreted</keyword>
<dbReference type="Pfam" id="PF00008">
    <property type="entry name" value="EGF"/>
    <property type="match status" value="2"/>
</dbReference>
<organism evidence="30 31">
    <name type="scientific">Larimichthys crocea</name>
    <name type="common">Large yellow croaker</name>
    <name type="synonym">Pseudosciaena crocea</name>
    <dbReference type="NCBI Taxonomy" id="215358"/>
    <lineage>
        <taxon>Eukaryota</taxon>
        <taxon>Metazoa</taxon>
        <taxon>Chordata</taxon>
        <taxon>Craniata</taxon>
        <taxon>Vertebrata</taxon>
        <taxon>Euteleostomi</taxon>
        <taxon>Actinopterygii</taxon>
        <taxon>Neopterygii</taxon>
        <taxon>Teleostei</taxon>
        <taxon>Neoteleostei</taxon>
        <taxon>Acanthomorphata</taxon>
        <taxon>Eupercaria</taxon>
        <taxon>Sciaenidae</taxon>
        <taxon>Larimichthys</taxon>
    </lineage>
</organism>
<evidence type="ECO:0000259" key="27">
    <source>
        <dbReference type="PROSITE" id="PS50027"/>
    </source>
</evidence>
<dbReference type="FunFam" id="2.60.120.200:FF:000076">
    <property type="entry name" value="basement membrane-specific heparan sulfate proteoglycan core protein-like"/>
    <property type="match status" value="1"/>
</dbReference>
<feature type="domain" description="Ig-like" evidence="28">
    <location>
        <begin position="2395"/>
        <end position="2469"/>
    </location>
</feature>
<dbReference type="FunFam" id="2.60.40.10:FF:000032">
    <property type="entry name" value="palladin isoform X1"/>
    <property type="match status" value="1"/>
</dbReference>
<feature type="compositionally biased region" description="Low complexity" evidence="23">
    <location>
        <begin position="612"/>
        <end position="631"/>
    </location>
</feature>
<dbReference type="InterPro" id="IPR013106">
    <property type="entry name" value="Ig_V-set"/>
</dbReference>
<feature type="domain" description="Ig-like" evidence="28">
    <location>
        <begin position="2889"/>
        <end position="2977"/>
    </location>
</feature>
<dbReference type="SMART" id="SM00408">
    <property type="entry name" value="IGc2"/>
    <property type="match status" value="13"/>
</dbReference>
<dbReference type="PROSITE" id="PS01209">
    <property type="entry name" value="LDLRA_1"/>
    <property type="match status" value="2"/>
</dbReference>
<gene>
    <name evidence="30" type="ORF">D5F01_LYC07879</name>
</gene>
<dbReference type="InterPro" id="IPR000034">
    <property type="entry name" value="Laminin_IV"/>
</dbReference>
<dbReference type="SUPFAM" id="SSF52768">
    <property type="entry name" value="Arginase/deacetylase"/>
    <property type="match status" value="1"/>
</dbReference>
<dbReference type="SMART" id="SM00281">
    <property type="entry name" value="LamB"/>
    <property type="match status" value="3"/>
</dbReference>
<feature type="domain" description="Laminin G" evidence="25">
    <location>
        <begin position="3422"/>
        <end position="3599"/>
    </location>
</feature>
<dbReference type="GO" id="GO:0005886">
    <property type="term" value="C:plasma membrane"/>
    <property type="evidence" value="ECO:0007669"/>
    <property type="project" value="UniProtKB-SubCell"/>
</dbReference>
<dbReference type="FunFam" id="2.60.40.10:FF:000602">
    <property type="entry name" value="Basement membrane-specific heparan sulfate proteoglycan core protein"/>
    <property type="match status" value="1"/>
</dbReference>
<feature type="domain" description="Laminin IV type A" evidence="29">
    <location>
        <begin position="1980"/>
        <end position="2162"/>
    </location>
</feature>
<evidence type="ECO:0000256" key="13">
    <source>
        <dbReference type="ARBA" id="ARBA00022869"/>
    </source>
</evidence>
<comment type="cofactor">
    <cofactor evidence="1">
        <name>Mn(2+)</name>
        <dbReference type="ChEBI" id="CHEBI:29035"/>
    </cofactor>
</comment>
<keyword evidence="11" id="KW-0677">Repeat</keyword>
<feature type="domain" description="Laminin EGF-like" evidence="27">
    <location>
        <begin position="1123"/>
        <end position="1172"/>
    </location>
</feature>
<dbReference type="CDD" id="cd05743">
    <property type="entry name" value="Ig_Perlecan_like"/>
    <property type="match status" value="1"/>
</dbReference>
<feature type="disulfide bond" evidence="22">
    <location>
        <begin position="1142"/>
        <end position="1151"/>
    </location>
</feature>
<feature type="disulfide bond" evidence="21">
    <location>
        <begin position="644"/>
        <end position="656"/>
    </location>
</feature>
<dbReference type="InterPro" id="IPR013151">
    <property type="entry name" value="Immunoglobulin_dom"/>
</dbReference>
<dbReference type="InterPro" id="IPR007110">
    <property type="entry name" value="Ig-like_dom"/>
</dbReference>
<evidence type="ECO:0000256" key="17">
    <source>
        <dbReference type="ARBA" id="ARBA00023211"/>
    </source>
</evidence>
<dbReference type="SUPFAM" id="SSF48726">
    <property type="entry name" value="Immunoglobulin"/>
    <property type="match status" value="13"/>
</dbReference>
<dbReference type="PROSITE" id="PS50027">
    <property type="entry name" value="EGF_LAM_2"/>
    <property type="match status" value="4"/>
</dbReference>
<keyword evidence="5" id="KW-1003">Cell membrane</keyword>
<feature type="disulfide bond" evidence="21">
    <location>
        <begin position="573"/>
        <end position="591"/>
    </location>
</feature>
<dbReference type="Gene3D" id="2.170.300.10">
    <property type="entry name" value="Tie2 ligand-binding domain superfamily"/>
    <property type="match status" value="2"/>
</dbReference>
<dbReference type="InterPro" id="IPR013783">
    <property type="entry name" value="Ig-like_fold"/>
</dbReference>
<dbReference type="Pfam" id="PF00491">
    <property type="entry name" value="Arginase"/>
    <property type="match status" value="1"/>
</dbReference>
<dbReference type="PROSITE" id="PS01186">
    <property type="entry name" value="EGF_2"/>
    <property type="match status" value="1"/>
</dbReference>
<name>A0A6G0INJ3_LARCR</name>
<feature type="disulfide bond" evidence="22">
    <location>
        <begin position="2279"/>
        <end position="2293"/>
    </location>
</feature>
<dbReference type="InterPro" id="IPR013320">
    <property type="entry name" value="ConA-like_dom_sf"/>
</dbReference>
<dbReference type="Pfam" id="PF00054">
    <property type="entry name" value="Laminin_G_1"/>
    <property type="match status" value="2"/>
</dbReference>
<evidence type="ECO:0000259" key="24">
    <source>
        <dbReference type="PROSITE" id="PS50024"/>
    </source>
</evidence>
<feature type="domain" description="Ig-like" evidence="28">
    <location>
        <begin position="2699"/>
        <end position="2785"/>
    </location>
</feature>
<dbReference type="Gene3D" id="2.60.120.200">
    <property type="match status" value="2"/>
</dbReference>
<protein>
    <submittedName>
        <fullName evidence="30">Basement membrane-specific heparan sulfate proteoglycan core protein</fullName>
    </submittedName>
</protein>
<dbReference type="Pfam" id="PF00053">
    <property type="entry name" value="EGF_laminin"/>
    <property type="match status" value="6"/>
</dbReference>
<sequence length="3888" mass="422642">MFPLCRSLDMTRSLISRAAADFFSLRARQSLSVRKSSGKRFNEPPSAEFVARVSGIPTMAKLPFQDTADGLDAAFIGVPIDTGTSNRPGARFGPRQIRVESAMLRLYNSGTRAAPYESIMVADIGDVNVNVFDLKDTCKRIRETYRKVVATGCIPLTMGGDHTIAYPILQAVAEKYGPVGLIHVDAHADTSDTVLGEKIGHGTPFRRCVEEGLLDCKRVVQIGLRGTGYAPDSYEWSRVQGFRVVQAEECWYKSLAPLMAEVRAQMGSGPVYLSFDIDALDPGFAPGTGTPEIAGLTPIQGVEIVRGCRGLNLVGCDLVEVSPPYDTTGNTALTGANLLYEMLCALPKHLKPVLGKGGKMGTPTTSTTSICGLILSLILTCQLVTVTEASKVWGEVPLPEDLEAEKDVKASLLLDDDEDFAADEASGDLPSGEDDGSAPWTSTTIYYRALVNFTDSLVYSSELEDIFSPAFNEISEAVVDTLESDYNRIPGVQTVSVVLIKKVIRDDGVDVFVELDVGSDYNNNDEQIRSVLYNVVKEGAIASYVTSVQGFQFRRLGEVTPSIRPCMPDEHRCGDGTCILMEYLCDNRPDCRDMSDEINCELKRPLPPVLITPPAITTTTTTTTTTSTTTPKKPPRPPGPSGPCRADQATCQSGECISRDYICDGEKDCADGSDEFRCGTPSPCEPNEFKCKNGRCALKLWRCDGDNDCEDNSDETDCPTKGPDDRCAPEQFECLSDRTCIPASYQCDEEPDCPDRSDEYGCTPPSVTSPPEESVQAARGATVTFTCQAVGVPTPIITWRLNWGHIPVSSRISMTSENGRGTLTIRDVKEADQGAYTCEAINAKGLVFGIPDGVLTLTSNPNPGNCPEGHFSVEGRCVSCFCAGITKNCKATGRYRNQISLRFTEEEDFKGVNVTYPSRPGTPPLSSTQLLINPEMKEFQLVDLSRRFLNLDSYWILPRHFLGNKIDSYGGSLMYNVRYTLARGLSEVVEKPDVILVGNGRRLVYRRGNTTPAQVVNQKEIKFTEDNWQHSNGRPVSREDLMMTLANLDSINIRTIYDNHMVSVALSDIVMDITSVEFSILGHAKRVEECRCPPGYSGLSCETCSSGFERVPGGSYLGTCAGCNCNGHAGACDPISGHCLSCQHNTEGPQCGKCRSGYFGDPSRGRPDDCKPCPCPYYETSRRFSDTCFLDVDQQPTCDACRPGYTGRRCEKCAPGYQGNPLLPNGKCVPIQSSKCDNRGVISSNSRPCSCKNNVAGALCDECKPGFFHLSEANPEGCLRCFCMGVTKQCASSTWNRDQLRGGANGQLFSLSNSANTKTISEGITQRGSEVIYRSFSSIPNDIYYWVLPQSFKGDKVTAYGGELLYTVRFEPFQRSLVIDGQPDVVLQGNGIFLEHHSQTKPAPRVPHTVTVTFRESAWRRADGQPCTREHLLMALADVTVFMIRASYADNMAESGISDIKMDIAVPQSTGNERALEVEECACPQGYKGPSCQECDDGYSRSSSGLYLGTCERCNCNGHASSCDPETGKCVVGGAQACKPCPCHGTSSNNQFSSTCILDSDGQPTCNNCPIGYSGRRCEREEMPSADSCGDPFRERPLEGFLPAGCGADAVYNFSWQKEIIQFGSGDGETTVETIIIPTRSLLSTASHHRTTRSTTPAKMGIVSVTPNRSATRLPPRFTPSPDTRHSSFHHLLRIHLNTFNQRLSMLEKNTLDMKESIHRMEDHQGELNSKLKDLIAIQSAGEKNKKVSELEMSYTDMDARLSRLEGRLEILIDGFTALAQEMNKMKRARHASRSLQEKRAVPSTPTVLALPLYSTPQPPVRIRPTETPFTSRATVPKSIPTPGIPANKATTTPRKERKLKPAVTTASVKTTAKLKSVTRCAAGYSGNPLLGQSCTAGGNEVNGNCYSCDQRGSEGCNGPVCRCKMNVEGPSCSSCKSGTFHLSQQNKDGCLSCFCMGVTQQCSSSTYYRDLVSSAFTPGNFQGFALVNRQRTNRITTGFSVEVSTEGTQLSYSNFDYLGQEPHYWQLPGVYQEDKVGSYGGKLKYTISYVAGPRGTLLDDGDIQIIGNDITLVSSLPWNRRQQGSRETKQFEVVFKEENWHRPDGMPATREHLMMVLADLDDILIRASYSTEMRSSSIFDISMEVAVPNYSGLAQALEVEQCRCPPGYQGLSCQDCASGYTRTGGGLYLGHCELCECNGHSDSCHPETGICTSCLHNTQGELCEQCATGFFGEPTVGTPEDCQPCACPHTDPEYHLGNGGYQCTACQPGYTGQYCERCAPGYVGNPQGREKCRPYDAAASLVVKVYPERVLASQGGHVTLRCQVSGNPPHYYFWSREDGRSISSTAERRKQGAELYFPKVQASDAGVYVCTCQDQHSTNKSRAEIVVTNGQSKPIEVTVEEPKAQTVRVGSTVSFICTAKSKSPAYTLVWTRRGNGKLPNRAMDFNGILTIQNVQPEDAGVYVCTGSNMFAMDEGTAILYVPEASQTQMFYTAYEMFEGHRKPAEGAQPVATITPSVLNVQQGQRAEFRCTVTGNPTPAIEWIGGPGNRMSPRAVIRGGILSFTAVDPADEGDYTCKALNTHGEHTARVSLYVQKSNPSGLGTQPQVQVSPQNIGVHEGETLRLYCRATGSPTPKLTWLKNGGQIPPQARNDRTDIGTLLIPNIRMSDAGTYMCVGSNSIGSNSAPIKVTVLKADHVSSVVTIQPSIADVQEGQSLELNCLAPGNPPPQVTWTRASGRLSSNHQVLGSQLRILSATPEDSGEYVCRVQGNPSSPGSHVHQASVSVSVTSSSSRLQSPIIAIEPHSAAVRVGETASFRCRVYSGAQPVRLEWKLANNRPLPDNVKVGPDGSVITIANARPVNHGAYRCVASNPFGITHTIVSLIVKESPVATVTPAGPLRVRVGEPINLECQASGEPRPSVSWHRLDSNRKTMLSSPVLMESNAVMQILVARPEDSGTYVCTARNNEGTTETKVVVVVEGGSQLPTVPRATVPEPLMIMVEGQTATLRCDAHGFPSPTITWSKLRSPLPWRHKVVNNSLVLPNVGRQDSGEYICNATNHMGTTEVTITLDVESDPSLLPLLCPMTVAVRVGEVIRLQCLAHGTAPLTYTWTKLDGNLPSRAEVSAGDLQINLATAEDAGTYKCVASNKVGNSEVFAKVTVRSPLAVRVSPQVEVKAKGDAVEFTCSSAGGIETKIEWLKEGGALPPNHHIKDGVLRIENLEQSNEGVYICRASGVYGQAQDTARLTIQALPKVMINVRTSVQTVMIGNSVEFECQAIGDPEPTVQWSKVGGSLPAHIMVKGGMLKIERVTEADAGQYRCTATNNVGSVESQALPQIASLPETKEVTVGSDAVMPCVASGYPVPEIKWSKLDGELPPKCFQEVNVLTVPRVSHEDSGTYVCTASNKQGKVEAFTTLQVHERVMPYFTQEPLSYLTLPTIKNAYKAFSIKINFRPDNVDGMILYNGQRRTTGADFISLGLVGGRLEFRFDVGSGMATIRDPNPIKLGEFHTVELYRNLTLGYIIVDGGEPINGSSQGKFQGLDLNEDLHVGGYPNYTILAKTAGIKTGFVGCIRQLVIQGEEVIFKDLDRSSTGVTNCPTCKDHPCQNGGACEDSDASLYKCSCPRGFTGSNCQHHSSLHCHSEACGPDATCINRPNGLGYDCRCHLGKFGNKCMDGELVTTPLFDGEESYIAYPPLTNIHDDLRVELEFKPLERDGLMFFCGGKKMKVEDFVAISMVEGHVEFRYELGTGQAILLSPEPVSLGQWHTVVAERNKRAGHLKIDQGPVERKTSPGKAQGLNIHTPMYLGGVPNMDILPKPANVSELFEGCIGEVSINNKKVDLSYSFTESRSIRKCVDNSPCDRRPCLNGGHCMSNVEYEYQCLCKDGFEG</sequence>
<evidence type="ECO:0000256" key="2">
    <source>
        <dbReference type="ARBA" id="ARBA00004236"/>
    </source>
</evidence>
<feature type="disulfide bond" evidence="22">
    <location>
        <begin position="1201"/>
        <end position="1210"/>
    </location>
</feature>
<feature type="domain" description="Ig-like" evidence="28">
    <location>
        <begin position="3163"/>
        <end position="3246"/>
    </location>
</feature>
<feature type="disulfide bond" evidence="20">
    <location>
        <begin position="3644"/>
        <end position="3661"/>
    </location>
</feature>
<feature type="disulfide bond" evidence="22">
    <location>
        <begin position="2267"/>
        <end position="2276"/>
    </location>
</feature>
<dbReference type="InterPro" id="IPR002049">
    <property type="entry name" value="LE_dom"/>
</dbReference>
<keyword evidence="16" id="KW-0325">Glycoprotein</keyword>
<dbReference type="SMART" id="SM00179">
    <property type="entry name" value="EGF_CA"/>
    <property type="match status" value="1"/>
</dbReference>
<dbReference type="Pfam" id="PF07679">
    <property type="entry name" value="I-set"/>
    <property type="match status" value="3"/>
</dbReference>
<evidence type="ECO:0000313" key="30">
    <source>
        <dbReference type="EMBL" id="KAE8292786.1"/>
    </source>
</evidence>
<feature type="domain" description="Laminin EGF-like" evidence="27">
    <location>
        <begin position="2196"/>
        <end position="2245"/>
    </location>
</feature>
<feature type="domain" description="Ig-like" evidence="28">
    <location>
        <begin position="2988"/>
        <end position="3068"/>
    </location>
</feature>
<dbReference type="CDD" id="cd00110">
    <property type="entry name" value="LamG"/>
    <property type="match status" value="2"/>
</dbReference>
<evidence type="ECO:0000256" key="19">
    <source>
        <dbReference type="ARBA" id="ARBA00023319"/>
    </source>
</evidence>
<keyword evidence="12" id="KW-0378">Hydrolase</keyword>
<dbReference type="Pfam" id="PF00052">
    <property type="entry name" value="Laminin_B"/>
    <property type="match status" value="3"/>
</dbReference>
<feature type="domain" description="EGF-like" evidence="26">
    <location>
        <begin position="3855"/>
        <end position="3888"/>
    </location>
</feature>
<dbReference type="FunFam" id="2.10.25.10:FF:000106">
    <property type="entry name" value="Heparan sulfate proteoglycan 2"/>
    <property type="match status" value="2"/>
</dbReference>
<dbReference type="FunFam" id="2.60.40.10:FF:001104">
    <property type="entry name" value="Heparan sulfate proteoglycan 2"/>
    <property type="match status" value="1"/>
</dbReference>
<comment type="similarity">
    <text evidence="4">Belongs to the arginase family. Agmatinase subfamily.</text>
</comment>
<feature type="domain" description="Ig-like" evidence="28">
    <location>
        <begin position="2798"/>
        <end position="2882"/>
    </location>
</feature>
<feature type="disulfide bond" evidence="21">
    <location>
        <begin position="566"/>
        <end position="578"/>
    </location>
</feature>
<dbReference type="SMART" id="SM00200">
    <property type="entry name" value="SEA"/>
    <property type="match status" value="1"/>
</dbReference>
<dbReference type="InterPro" id="IPR002172">
    <property type="entry name" value="LDrepeatLR_classA_rpt"/>
</dbReference>
<feature type="domain" description="Laminin G" evidence="25">
    <location>
        <begin position="3679"/>
        <end position="3859"/>
    </location>
</feature>
<evidence type="ECO:0000256" key="11">
    <source>
        <dbReference type="ARBA" id="ARBA00022737"/>
    </source>
</evidence>
<dbReference type="FunFam" id="2.60.40.10:FF:000005">
    <property type="entry name" value="Neuronal cell adhesion molecule"/>
    <property type="match status" value="1"/>
</dbReference>
<evidence type="ECO:0000259" key="29">
    <source>
        <dbReference type="PROSITE" id="PS51115"/>
    </source>
</evidence>
<dbReference type="FunFam" id="2.10.25.10:FF:000185">
    <property type="entry name" value="basement membrane-specific heparan sulfate proteoglycan core protein-like"/>
    <property type="match status" value="1"/>
</dbReference>
<evidence type="ECO:0000256" key="5">
    <source>
        <dbReference type="ARBA" id="ARBA00022475"/>
    </source>
</evidence>
<dbReference type="PANTHER" id="PTHR12231">
    <property type="entry name" value="CTX-RELATED TYPE I TRANSMEMBRANE PROTEIN"/>
    <property type="match status" value="1"/>
</dbReference>
<feature type="disulfide bond" evidence="21">
    <location>
        <begin position="585"/>
        <end position="600"/>
    </location>
</feature>
<evidence type="ECO:0000256" key="21">
    <source>
        <dbReference type="PROSITE-ProRule" id="PRU00124"/>
    </source>
</evidence>
<feature type="domain" description="Ig-like" evidence="28">
    <location>
        <begin position="3075"/>
        <end position="3159"/>
    </location>
</feature>
<evidence type="ECO:0000256" key="6">
    <source>
        <dbReference type="ARBA" id="ARBA00022525"/>
    </source>
</evidence>
<dbReference type="InterPro" id="IPR000082">
    <property type="entry name" value="SEA_dom"/>
</dbReference>
<dbReference type="SMART" id="SM00192">
    <property type="entry name" value="LDLa"/>
    <property type="match status" value="4"/>
</dbReference>
<dbReference type="GO" id="GO:0072359">
    <property type="term" value="P:circulatory system development"/>
    <property type="evidence" value="ECO:0007669"/>
    <property type="project" value="UniProtKB-ARBA"/>
</dbReference>
<feature type="disulfide bond" evidence="22">
    <location>
        <begin position="2215"/>
        <end position="2224"/>
    </location>
</feature>
<keyword evidence="13" id="KW-0084">Basement membrane</keyword>
<dbReference type="Pfam" id="PF00057">
    <property type="entry name" value="Ldl_recept_a"/>
    <property type="match status" value="4"/>
</dbReference>
<dbReference type="Gene3D" id="4.10.400.10">
    <property type="entry name" value="Low-density Lipoprotein Receptor"/>
    <property type="match status" value="4"/>
</dbReference>
<dbReference type="SMART" id="SM00406">
    <property type="entry name" value="IGv"/>
    <property type="match status" value="5"/>
</dbReference>
<keyword evidence="19" id="KW-0393">Immunoglobulin domain</keyword>
<dbReference type="InterPro" id="IPR023415">
    <property type="entry name" value="LDLR_class-A_CS"/>
</dbReference>
<feature type="region of interest" description="Disordered" evidence="23">
    <location>
        <begin position="611"/>
        <end position="646"/>
    </location>
</feature>
<dbReference type="SUPFAM" id="SSF57196">
    <property type="entry name" value="EGF/Laminin"/>
    <property type="match status" value="5"/>
</dbReference>
<dbReference type="Pfam" id="PF13927">
    <property type="entry name" value="Ig_3"/>
    <property type="match status" value="9"/>
</dbReference>
<dbReference type="PROSITE" id="PS51115">
    <property type="entry name" value="LAMININ_IVA"/>
    <property type="match status" value="3"/>
</dbReference>
<feature type="disulfide bond" evidence="21">
    <location>
        <begin position="703"/>
        <end position="718"/>
    </location>
</feature>
<dbReference type="InterPro" id="IPR005925">
    <property type="entry name" value="Agmatinase-rel"/>
</dbReference>
<feature type="disulfide bond" evidence="21">
    <location>
        <begin position="663"/>
        <end position="678"/>
    </location>
</feature>
<keyword evidence="8 20" id="KW-0245">EGF-like domain</keyword>
<evidence type="ECO:0000256" key="16">
    <source>
        <dbReference type="ARBA" id="ARBA00023180"/>
    </source>
</evidence>
<feature type="disulfide bond" evidence="21">
    <location>
        <begin position="747"/>
        <end position="762"/>
    </location>
</feature>
<feature type="disulfide bond" evidence="21">
    <location>
        <begin position="651"/>
        <end position="669"/>
    </location>
</feature>
<dbReference type="GO" id="GO:0005509">
    <property type="term" value="F:calcium ion binding"/>
    <property type="evidence" value="ECO:0007669"/>
    <property type="project" value="InterPro"/>
</dbReference>
<evidence type="ECO:0000256" key="12">
    <source>
        <dbReference type="ARBA" id="ARBA00022801"/>
    </source>
</evidence>
<feature type="domain" description="Ig-like" evidence="28">
    <location>
        <begin position="3251"/>
        <end position="3324"/>
    </location>
</feature>
<dbReference type="Pfam" id="PF24973">
    <property type="entry name" value="EGF_LMN_ATRN"/>
    <property type="match status" value="2"/>
</dbReference>
<keyword evidence="9" id="KW-0479">Metal-binding</keyword>
<comment type="caution">
    <text evidence="30">The sequence shown here is derived from an EMBL/GenBank/DDBJ whole genome shotgun (WGS) entry which is preliminary data.</text>
</comment>
<feature type="domain" description="Ig-like" evidence="28">
    <location>
        <begin position="2295"/>
        <end position="2389"/>
    </location>
</feature>
<feature type="domain" description="Laminin IV type A" evidence="29">
    <location>
        <begin position="1304"/>
        <end position="1480"/>
    </location>
</feature>
<keyword evidence="10" id="KW-0732">Signal</keyword>
<dbReference type="FunFam" id="2.60.40.10:FF:000709">
    <property type="entry name" value="basement membrane-specific heparan sulfate proteoglycan core protein"/>
    <property type="match status" value="1"/>
</dbReference>
<evidence type="ECO:0000259" key="26">
    <source>
        <dbReference type="PROSITE" id="PS50026"/>
    </source>
</evidence>
<dbReference type="PRINTS" id="PR00261">
    <property type="entry name" value="LDLRECEPTOR"/>
</dbReference>
<dbReference type="SMART" id="SM00181">
    <property type="entry name" value="EGF"/>
    <property type="match status" value="9"/>
</dbReference>
<keyword evidence="18 22" id="KW-0424">Laminin EGF-like domain</keyword>
<dbReference type="FunFam" id="2.60.120.200:FF:000072">
    <property type="entry name" value="basement membrane-specific heparan sulfate proteoglycan core protein-like"/>
    <property type="match status" value="1"/>
</dbReference>
<dbReference type="Gene3D" id="3.40.800.10">
    <property type="entry name" value="Ureohydrolase domain"/>
    <property type="match status" value="1"/>
</dbReference>
<evidence type="ECO:0000256" key="23">
    <source>
        <dbReference type="SAM" id="MobiDB-lite"/>
    </source>
</evidence>
<dbReference type="Pfam" id="PF00047">
    <property type="entry name" value="ig"/>
    <property type="match status" value="1"/>
</dbReference>
<comment type="subcellular location">
    <subcellularLocation>
        <location evidence="2">Cell membrane</location>
    </subcellularLocation>
    <subcellularLocation>
        <location evidence="3">Secreted</location>
        <location evidence="3">Extracellular space</location>
        <location evidence="3">Extracellular matrix</location>
        <location evidence="3">Basement membrane</location>
    </subcellularLocation>
</comment>
<dbReference type="CDD" id="cd00112">
    <property type="entry name" value="LDLa"/>
    <property type="match status" value="4"/>
</dbReference>
<dbReference type="CDD" id="cd05754">
    <property type="entry name" value="IgI_Perlecan_like"/>
    <property type="match status" value="1"/>
</dbReference>
<dbReference type="InterPro" id="IPR006035">
    <property type="entry name" value="Ureohydrolase"/>
</dbReference>
<feature type="domain" description="Ig-like" evidence="28">
    <location>
        <begin position="2606"/>
        <end position="2691"/>
    </location>
</feature>
<evidence type="ECO:0000256" key="15">
    <source>
        <dbReference type="ARBA" id="ARBA00023157"/>
    </source>
</evidence>
<dbReference type="SMART" id="SM00282">
    <property type="entry name" value="LamG"/>
    <property type="match status" value="2"/>
</dbReference>
<dbReference type="InterPro" id="IPR003598">
    <property type="entry name" value="Ig_sub2"/>
</dbReference>
<dbReference type="CDD" id="cd00055">
    <property type="entry name" value="EGF_Lam"/>
    <property type="match status" value="5"/>
</dbReference>
<evidence type="ECO:0000256" key="4">
    <source>
        <dbReference type="ARBA" id="ARBA00009227"/>
    </source>
</evidence>
<dbReference type="InterPro" id="IPR023696">
    <property type="entry name" value="Ureohydrolase_dom_sf"/>
</dbReference>
<dbReference type="CDD" id="cd11592">
    <property type="entry name" value="Agmatinase_PAH"/>
    <property type="match status" value="1"/>
</dbReference>
<evidence type="ECO:0000256" key="7">
    <source>
        <dbReference type="ARBA" id="ARBA00022530"/>
    </source>
</evidence>
<proteinExistence type="inferred from homology"/>
<dbReference type="Proteomes" id="UP000424527">
    <property type="component" value="Unassembled WGS sequence"/>
</dbReference>
<feature type="disulfide bond" evidence="21">
    <location>
        <begin position="684"/>
        <end position="696"/>
    </location>
</feature>
<feature type="disulfide bond" evidence="20">
    <location>
        <begin position="3622"/>
        <end position="3631"/>
    </location>
</feature>
<evidence type="ECO:0000256" key="1">
    <source>
        <dbReference type="ARBA" id="ARBA00001936"/>
    </source>
</evidence>
<feature type="domain" description="Ig-like" evidence="28">
    <location>
        <begin position="2510"/>
        <end position="2591"/>
    </location>
</feature>
<reference evidence="30 31" key="1">
    <citation type="submission" date="2019-07" db="EMBL/GenBank/DDBJ databases">
        <title>Chromosome genome assembly for large yellow croaker.</title>
        <authorList>
            <person name="Xiao S."/>
        </authorList>
    </citation>
    <scope>NUCLEOTIDE SEQUENCE [LARGE SCALE GENOMIC DNA]</scope>
    <source>
        <strain evidence="30">JMULYC20181020</strain>
        <tissue evidence="30">Muscle</tissue>
    </source>
</reference>
<feature type="domain" description="Ig-like" evidence="28">
    <location>
        <begin position="765"/>
        <end position="842"/>
    </location>
</feature>
<dbReference type="InterPro" id="IPR056863">
    <property type="entry name" value="LMN_ATRN_NET-like_EGF"/>
</dbReference>
<dbReference type="InterPro" id="IPR036055">
    <property type="entry name" value="LDL_receptor-like_sf"/>
</dbReference>
<dbReference type="PROSITE" id="PS50068">
    <property type="entry name" value="LDLRA_2"/>
    <property type="match status" value="4"/>
</dbReference>
<evidence type="ECO:0000313" key="31">
    <source>
        <dbReference type="Proteomes" id="UP000424527"/>
    </source>
</evidence>
<evidence type="ECO:0000256" key="14">
    <source>
        <dbReference type="ARBA" id="ARBA00023136"/>
    </source>
</evidence>
<dbReference type="FunFam" id="2.60.40.10:FF:000349">
    <property type="entry name" value="Basement membrane-specific heparan sulfate proteoglycan core protein"/>
    <property type="match status" value="1"/>
</dbReference>
<feature type="domain" description="Laminin EGF-like" evidence="27">
    <location>
        <begin position="2246"/>
        <end position="2295"/>
    </location>
</feature>
<feature type="disulfide bond" evidence="20">
    <location>
        <begin position="3663"/>
        <end position="3672"/>
    </location>
</feature>
<dbReference type="InterPro" id="IPR000742">
    <property type="entry name" value="EGF"/>
</dbReference>
<dbReference type="PROSITE" id="PS51409">
    <property type="entry name" value="ARGINASE_2"/>
    <property type="match status" value="1"/>
</dbReference>
<dbReference type="InterPro" id="IPR001791">
    <property type="entry name" value="Laminin_G"/>
</dbReference>
<dbReference type="SUPFAM" id="SSF49899">
    <property type="entry name" value="Concanavalin A-like lectins/glucanases"/>
    <property type="match status" value="2"/>
</dbReference>
<dbReference type="PROSITE" id="PS01248">
    <property type="entry name" value="EGF_LAM_1"/>
    <property type="match status" value="6"/>
</dbReference>
<evidence type="ECO:0000256" key="18">
    <source>
        <dbReference type="ARBA" id="ARBA00023292"/>
    </source>
</evidence>
<dbReference type="Gene3D" id="2.60.40.10">
    <property type="entry name" value="Immunoglobulins"/>
    <property type="match status" value="13"/>
</dbReference>
<dbReference type="FunFam" id="2.10.25.10:FF:000033">
    <property type="entry name" value="Laminin subunit alpha 2"/>
    <property type="match status" value="1"/>
</dbReference>
<keyword evidence="7" id="KW-0272">Extracellular matrix</keyword>
<dbReference type="EMBL" id="REGW02000008">
    <property type="protein sequence ID" value="KAE8292786.1"/>
    <property type="molecule type" value="Genomic_DNA"/>
</dbReference>
<accession>A0A6G0INJ3</accession>
<dbReference type="PROSITE" id="PS50024">
    <property type="entry name" value="SEA"/>
    <property type="match status" value="1"/>
</dbReference>
<feature type="domain" description="Ig-like" evidence="28">
    <location>
        <begin position="3334"/>
        <end position="3416"/>
    </location>
</feature>
<dbReference type="InterPro" id="IPR001881">
    <property type="entry name" value="EGF-like_Ca-bd_dom"/>
</dbReference>
<dbReference type="CDD" id="cd00054">
    <property type="entry name" value="EGF_CA"/>
    <property type="match status" value="1"/>
</dbReference>
<feature type="domain" description="Laminin EGF-like" evidence="27">
    <location>
        <begin position="1173"/>
        <end position="1230"/>
    </location>
</feature>
<evidence type="ECO:0000256" key="22">
    <source>
        <dbReference type="PROSITE-ProRule" id="PRU00460"/>
    </source>
</evidence>
<evidence type="ECO:0000259" key="28">
    <source>
        <dbReference type="PROSITE" id="PS50835"/>
    </source>
</evidence>
<dbReference type="Gene3D" id="2.10.25.10">
    <property type="entry name" value="Laminin"/>
    <property type="match status" value="8"/>
</dbReference>
<feature type="domain" description="EGF-like" evidence="26">
    <location>
        <begin position="3635"/>
        <end position="3673"/>
    </location>
</feature>
<feature type="domain" description="EGF-like" evidence="26">
    <location>
        <begin position="3595"/>
        <end position="3632"/>
    </location>
</feature>
<feature type="domain" description="Laminin IV type A" evidence="29">
    <location>
        <begin position="904"/>
        <end position="1089"/>
    </location>
</feature>
<evidence type="ECO:0000256" key="10">
    <source>
        <dbReference type="ARBA" id="ARBA00022729"/>
    </source>
</evidence>
<dbReference type="NCBIfam" id="TIGR01230">
    <property type="entry name" value="agmatinase"/>
    <property type="match status" value="1"/>
</dbReference>
<dbReference type="SUPFAM" id="SSF57424">
    <property type="entry name" value="LDL receptor-like module"/>
    <property type="match status" value="4"/>
</dbReference>
<evidence type="ECO:0000256" key="3">
    <source>
        <dbReference type="ARBA" id="ARBA00004302"/>
    </source>
</evidence>